<protein>
    <submittedName>
        <fullName evidence="1">Uncharacterized protein</fullName>
    </submittedName>
</protein>
<proteinExistence type="predicted"/>
<gene>
    <name evidence="1" type="ORF">RDI58_019754</name>
</gene>
<dbReference type="EMBL" id="JBANQN010000008">
    <property type="protein sequence ID" value="KAK6781958.1"/>
    <property type="molecule type" value="Genomic_DNA"/>
</dbReference>
<reference evidence="1 2" key="1">
    <citation type="submission" date="2024-02" db="EMBL/GenBank/DDBJ databases">
        <title>de novo genome assembly of Solanum bulbocastanum strain 11H21.</title>
        <authorList>
            <person name="Hosaka A.J."/>
        </authorList>
    </citation>
    <scope>NUCLEOTIDE SEQUENCE [LARGE SCALE GENOMIC DNA]</scope>
    <source>
        <tissue evidence="1">Young leaves</tissue>
    </source>
</reference>
<name>A0AAN8TC93_SOLBU</name>
<keyword evidence="2" id="KW-1185">Reference proteome</keyword>
<dbReference type="Proteomes" id="UP001371456">
    <property type="component" value="Unassembled WGS sequence"/>
</dbReference>
<accession>A0AAN8TC93</accession>
<sequence>MSRMRFFVSFGTACQLVYIKLMNLEFLEIVPIKLPLFFQKLIKTCGRFHTHPRRQIIRHQHY</sequence>
<evidence type="ECO:0000313" key="2">
    <source>
        <dbReference type="Proteomes" id="UP001371456"/>
    </source>
</evidence>
<evidence type="ECO:0000313" key="1">
    <source>
        <dbReference type="EMBL" id="KAK6781958.1"/>
    </source>
</evidence>
<comment type="caution">
    <text evidence="1">The sequence shown here is derived from an EMBL/GenBank/DDBJ whole genome shotgun (WGS) entry which is preliminary data.</text>
</comment>
<dbReference type="AlphaFoldDB" id="A0AAN8TC93"/>
<organism evidence="1 2">
    <name type="scientific">Solanum bulbocastanum</name>
    <name type="common">Wild potato</name>
    <dbReference type="NCBI Taxonomy" id="147425"/>
    <lineage>
        <taxon>Eukaryota</taxon>
        <taxon>Viridiplantae</taxon>
        <taxon>Streptophyta</taxon>
        <taxon>Embryophyta</taxon>
        <taxon>Tracheophyta</taxon>
        <taxon>Spermatophyta</taxon>
        <taxon>Magnoliopsida</taxon>
        <taxon>eudicotyledons</taxon>
        <taxon>Gunneridae</taxon>
        <taxon>Pentapetalae</taxon>
        <taxon>asterids</taxon>
        <taxon>lamiids</taxon>
        <taxon>Solanales</taxon>
        <taxon>Solanaceae</taxon>
        <taxon>Solanoideae</taxon>
        <taxon>Solaneae</taxon>
        <taxon>Solanum</taxon>
    </lineage>
</organism>